<dbReference type="GO" id="GO:0001514">
    <property type="term" value="P:selenocysteine incorporation"/>
    <property type="evidence" value="ECO:0007669"/>
    <property type="project" value="InterPro"/>
</dbReference>
<evidence type="ECO:0000256" key="4">
    <source>
        <dbReference type="ARBA" id="ARBA00022898"/>
    </source>
</evidence>
<sequence length="249" mass="27585">VVENNNQRRKLPGVDQVLRAPQLTSLVHQWGVATVADAIRSIQISERDRLQLSSWAMEPGHYLEPITTWLRTHVGHGYETVFNLTGTVIHTNLGRSLLSEQLMAEAVRVATRPTTLEYDLRTGRRGQRENIVEHRLKLLTGCEAATIVNNNAAAVLLVLNTLAHNKSVPVSRGELIEIGGSFRLPDIMERAGCRLVEIGTTNRTRLSDYANAIDESTAMLLKVHPSNFHIEGFAEAVATRGLKELGKKS</sequence>
<evidence type="ECO:0000313" key="8">
    <source>
        <dbReference type="EMBL" id="SVB45182.1"/>
    </source>
</evidence>
<dbReference type="HAMAP" id="MF_00423">
    <property type="entry name" value="SelA"/>
    <property type="match status" value="1"/>
</dbReference>
<dbReference type="PANTHER" id="PTHR32328">
    <property type="entry name" value="L-SERYL-TRNA(SEC) SELENIUM TRANSFERASE"/>
    <property type="match status" value="1"/>
</dbReference>
<evidence type="ECO:0000256" key="6">
    <source>
        <dbReference type="ARBA" id="ARBA00023266"/>
    </source>
</evidence>
<dbReference type="PANTHER" id="PTHR32328:SF0">
    <property type="entry name" value="L-SERYL-TRNA(SEC) SELENIUM TRANSFERASE"/>
    <property type="match status" value="1"/>
</dbReference>
<organism evidence="8">
    <name type="scientific">marine metagenome</name>
    <dbReference type="NCBI Taxonomy" id="408172"/>
    <lineage>
        <taxon>unclassified sequences</taxon>
        <taxon>metagenomes</taxon>
        <taxon>ecological metagenomes</taxon>
    </lineage>
</organism>
<dbReference type="InterPro" id="IPR025862">
    <property type="entry name" value="SelA_trans_N_dom"/>
</dbReference>
<dbReference type="Pfam" id="PF03841">
    <property type="entry name" value="SelA"/>
    <property type="match status" value="1"/>
</dbReference>
<evidence type="ECO:0000259" key="7">
    <source>
        <dbReference type="Pfam" id="PF12390"/>
    </source>
</evidence>
<keyword evidence="5" id="KW-0648">Protein biosynthesis</keyword>
<evidence type="ECO:0000256" key="5">
    <source>
        <dbReference type="ARBA" id="ARBA00022917"/>
    </source>
</evidence>
<accession>A0A382E483</accession>
<feature type="domain" description="L-seryl-tRNA selenium transferase N-terminal" evidence="7">
    <location>
        <begin position="8"/>
        <end position="43"/>
    </location>
</feature>
<evidence type="ECO:0000256" key="2">
    <source>
        <dbReference type="ARBA" id="ARBA00022490"/>
    </source>
</evidence>
<keyword evidence="6" id="KW-0711">Selenium</keyword>
<dbReference type="GO" id="GO:0004125">
    <property type="term" value="F:L-seryl-tRNA(Sec) selenium transferase activity"/>
    <property type="evidence" value="ECO:0007669"/>
    <property type="project" value="InterPro"/>
</dbReference>
<feature type="non-terminal residue" evidence="8">
    <location>
        <position position="249"/>
    </location>
</feature>
<dbReference type="SUPFAM" id="SSF53383">
    <property type="entry name" value="PLP-dependent transferases"/>
    <property type="match status" value="1"/>
</dbReference>
<name>A0A382E483_9ZZZZ</name>
<dbReference type="EMBL" id="UINC01042482">
    <property type="protein sequence ID" value="SVB45182.1"/>
    <property type="molecule type" value="Genomic_DNA"/>
</dbReference>
<dbReference type="Gene3D" id="3.90.1150.180">
    <property type="match status" value="1"/>
</dbReference>
<evidence type="ECO:0000256" key="3">
    <source>
        <dbReference type="ARBA" id="ARBA00022679"/>
    </source>
</evidence>
<dbReference type="InterPro" id="IPR015424">
    <property type="entry name" value="PyrdxlP-dep_Trfase"/>
</dbReference>
<comment type="cofactor">
    <cofactor evidence="1">
        <name>pyridoxal 5'-phosphate</name>
        <dbReference type="ChEBI" id="CHEBI:597326"/>
    </cofactor>
</comment>
<dbReference type="NCBIfam" id="TIGR00474">
    <property type="entry name" value="selA"/>
    <property type="match status" value="1"/>
</dbReference>
<dbReference type="InterPro" id="IPR015421">
    <property type="entry name" value="PyrdxlP-dep_Trfase_major"/>
</dbReference>
<keyword evidence="4" id="KW-0663">Pyridoxal phosphate</keyword>
<gene>
    <name evidence="8" type="ORF">METZ01_LOCUS198036</name>
</gene>
<dbReference type="GO" id="GO:0005737">
    <property type="term" value="C:cytoplasm"/>
    <property type="evidence" value="ECO:0007669"/>
    <property type="project" value="InterPro"/>
</dbReference>
<reference evidence="8" key="1">
    <citation type="submission" date="2018-05" db="EMBL/GenBank/DDBJ databases">
        <authorList>
            <person name="Lanie J.A."/>
            <person name="Ng W.-L."/>
            <person name="Kazmierczak K.M."/>
            <person name="Andrzejewski T.M."/>
            <person name="Davidsen T.M."/>
            <person name="Wayne K.J."/>
            <person name="Tettelin H."/>
            <person name="Glass J.I."/>
            <person name="Rusch D."/>
            <person name="Podicherti R."/>
            <person name="Tsui H.-C.T."/>
            <person name="Winkler M.E."/>
        </authorList>
    </citation>
    <scope>NUCLEOTIDE SEQUENCE</scope>
</reference>
<proteinExistence type="inferred from homology"/>
<feature type="non-terminal residue" evidence="8">
    <location>
        <position position="1"/>
    </location>
</feature>
<dbReference type="Gene3D" id="3.40.640.10">
    <property type="entry name" value="Type I PLP-dependent aspartate aminotransferase-like (Major domain)"/>
    <property type="match status" value="1"/>
</dbReference>
<keyword evidence="2" id="KW-0963">Cytoplasm</keyword>
<dbReference type="AlphaFoldDB" id="A0A382E483"/>
<evidence type="ECO:0000256" key="1">
    <source>
        <dbReference type="ARBA" id="ARBA00001933"/>
    </source>
</evidence>
<dbReference type="InterPro" id="IPR004534">
    <property type="entry name" value="SelA_trans"/>
</dbReference>
<dbReference type="Pfam" id="PF12390">
    <property type="entry name" value="Se-cys_synth_N"/>
    <property type="match status" value="1"/>
</dbReference>
<dbReference type="InterPro" id="IPR018319">
    <property type="entry name" value="SelA-like"/>
</dbReference>
<keyword evidence="3" id="KW-0808">Transferase</keyword>
<protein>
    <recommendedName>
        <fullName evidence="7">L-seryl-tRNA selenium transferase N-terminal domain-containing protein</fullName>
    </recommendedName>
</protein>